<evidence type="ECO:0000313" key="3">
    <source>
        <dbReference type="EMBL" id="RAS44698.1"/>
    </source>
</evidence>
<dbReference type="InterPro" id="IPR011856">
    <property type="entry name" value="tRNA_endonuc-like_dom_sf"/>
</dbReference>
<protein>
    <recommendedName>
        <fullName evidence="2">UPF0102 protein BC673_1157</fullName>
    </recommendedName>
</protein>
<dbReference type="PANTHER" id="PTHR34039:SF1">
    <property type="entry name" value="UPF0102 PROTEIN YRAN"/>
    <property type="match status" value="1"/>
</dbReference>
<dbReference type="HAMAP" id="MF_00048">
    <property type="entry name" value="UPF0102"/>
    <property type="match status" value="1"/>
</dbReference>
<name>A0ABX9DRU8_9BACT</name>
<keyword evidence="4" id="KW-1185">Reference proteome</keyword>
<dbReference type="SUPFAM" id="SSF52980">
    <property type="entry name" value="Restriction endonuclease-like"/>
    <property type="match status" value="1"/>
</dbReference>
<dbReference type="NCBIfam" id="NF009150">
    <property type="entry name" value="PRK12497.1-3"/>
    <property type="match status" value="1"/>
</dbReference>
<dbReference type="Pfam" id="PF02021">
    <property type="entry name" value="UPF0102"/>
    <property type="match status" value="1"/>
</dbReference>
<dbReference type="GO" id="GO:0004519">
    <property type="term" value="F:endonuclease activity"/>
    <property type="evidence" value="ECO:0007669"/>
    <property type="project" value="UniProtKB-KW"/>
</dbReference>
<keyword evidence="3" id="KW-0540">Nuclease</keyword>
<dbReference type="CDD" id="cd20736">
    <property type="entry name" value="PoNe_Nuclease"/>
    <property type="match status" value="1"/>
</dbReference>
<dbReference type="Gene3D" id="3.40.1350.10">
    <property type="match status" value="1"/>
</dbReference>
<evidence type="ECO:0000256" key="1">
    <source>
        <dbReference type="ARBA" id="ARBA00006738"/>
    </source>
</evidence>
<gene>
    <name evidence="3" type="ORF">BC673_1157</name>
</gene>
<dbReference type="Proteomes" id="UP000249852">
    <property type="component" value="Unassembled WGS sequence"/>
</dbReference>
<dbReference type="PANTHER" id="PTHR34039">
    <property type="entry name" value="UPF0102 PROTEIN YRAN"/>
    <property type="match status" value="1"/>
</dbReference>
<sequence length="149" mass="17424">MGKKPYLCGTIRTDKLFTFIFQQPIISNSMALHNETGKWGEQIACEYLMREGYRIVERDWKYGQRDIDIVAIENDVYIFVEVKTRRNERFANADTAVTPQKIRSISIAANAYIKGHCLDREIRFDIITIVGMPDKYEIRHVKDAFLPFI</sequence>
<dbReference type="EMBL" id="QLTQ01000015">
    <property type="protein sequence ID" value="RAS44698.1"/>
    <property type="molecule type" value="Genomic_DNA"/>
</dbReference>
<evidence type="ECO:0000313" key="4">
    <source>
        <dbReference type="Proteomes" id="UP000249852"/>
    </source>
</evidence>
<accession>A0ABX9DRU8</accession>
<evidence type="ECO:0000256" key="2">
    <source>
        <dbReference type="HAMAP-Rule" id="MF_00048"/>
    </source>
</evidence>
<proteinExistence type="inferred from homology"/>
<dbReference type="InterPro" id="IPR011335">
    <property type="entry name" value="Restrct_endonuc-II-like"/>
</dbReference>
<dbReference type="InterPro" id="IPR003509">
    <property type="entry name" value="UPF0102_YraN-like"/>
</dbReference>
<comment type="caution">
    <text evidence="3">The sequence shown here is derived from an EMBL/GenBank/DDBJ whole genome shotgun (WGS) entry which is preliminary data.</text>
</comment>
<comment type="similarity">
    <text evidence="1 2">Belongs to the UPF0102 family.</text>
</comment>
<organism evidence="3 4">
    <name type="scientific">Prevotella pallens</name>
    <dbReference type="NCBI Taxonomy" id="60133"/>
    <lineage>
        <taxon>Bacteria</taxon>
        <taxon>Pseudomonadati</taxon>
        <taxon>Bacteroidota</taxon>
        <taxon>Bacteroidia</taxon>
        <taxon>Bacteroidales</taxon>
        <taxon>Prevotellaceae</taxon>
        <taxon>Prevotella</taxon>
    </lineage>
</organism>
<keyword evidence="3" id="KW-0255">Endonuclease</keyword>
<reference evidence="3 4" key="1">
    <citation type="submission" date="2018-06" db="EMBL/GenBank/DDBJ databases">
        <title>Genomic Encyclopedia of Archaeal and Bacterial Type Strains, Phase II (KMG-II): from individual species to whole genera.</title>
        <authorList>
            <person name="Goeker M."/>
        </authorList>
    </citation>
    <scope>NUCLEOTIDE SEQUENCE [LARGE SCALE GENOMIC DNA]</scope>
    <source>
        <strain evidence="3 4">DSM 18710</strain>
    </source>
</reference>
<keyword evidence="3" id="KW-0378">Hydrolase</keyword>